<reference evidence="2 3" key="1">
    <citation type="submission" date="2018-06" db="EMBL/GenBank/DDBJ databases">
        <authorList>
            <consortium name="Pathogen Informatics"/>
            <person name="Doyle S."/>
        </authorList>
    </citation>
    <scope>NUCLEOTIDE SEQUENCE [LARGE SCALE GENOMIC DNA]</scope>
    <source>
        <strain evidence="2 3">NCTC13315</strain>
    </source>
</reference>
<keyword evidence="1" id="KW-0472">Membrane</keyword>
<feature type="transmembrane region" description="Helical" evidence="1">
    <location>
        <begin position="286"/>
        <end position="305"/>
    </location>
</feature>
<feature type="transmembrane region" description="Helical" evidence="1">
    <location>
        <begin position="50"/>
        <end position="75"/>
    </location>
</feature>
<gene>
    <name evidence="2" type="ORF">NCTC13315_01177</name>
</gene>
<accession>A0A378I1X4</accession>
<evidence type="ECO:0000256" key="1">
    <source>
        <dbReference type="SAM" id="Phobius"/>
    </source>
</evidence>
<protein>
    <submittedName>
        <fullName evidence="2">LphB</fullName>
    </submittedName>
</protein>
<proteinExistence type="predicted"/>
<feature type="transmembrane region" description="Helical" evidence="1">
    <location>
        <begin position="261"/>
        <end position="279"/>
    </location>
</feature>
<keyword evidence="1" id="KW-0812">Transmembrane</keyword>
<dbReference type="EMBL" id="UGNV01000001">
    <property type="protein sequence ID" value="STX28646.1"/>
    <property type="molecule type" value="Genomic_DNA"/>
</dbReference>
<feature type="transmembrane region" description="Helical" evidence="1">
    <location>
        <begin position="311"/>
        <end position="331"/>
    </location>
</feature>
<name>A0A378I1X4_9GAMM</name>
<organism evidence="2 3">
    <name type="scientific">Legionella beliardensis</name>
    <dbReference type="NCBI Taxonomy" id="91822"/>
    <lineage>
        <taxon>Bacteria</taxon>
        <taxon>Pseudomonadati</taxon>
        <taxon>Pseudomonadota</taxon>
        <taxon>Gammaproteobacteria</taxon>
        <taxon>Legionellales</taxon>
        <taxon>Legionellaceae</taxon>
        <taxon>Legionella</taxon>
    </lineage>
</organism>
<dbReference type="RefSeq" id="WP_115302374.1">
    <property type="nucleotide sequence ID" value="NZ_CAAAHO010000001.1"/>
</dbReference>
<dbReference type="AlphaFoldDB" id="A0A378I1X4"/>
<keyword evidence="3" id="KW-1185">Reference proteome</keyword>
<dbReference type="OrthoDB" id="5492344at2"/>
<sequence>MDKRKWLFLLLIIIFVYLLVLQIAAIWPFTIDDMYISLRYAKHWANGQGLLWNIGQSPVEGYSNFSFVVLAALAIKVGLNPVFVLKFIGWIGLLLTTYGVYLLSRFWFIPSLALLPCVGMLLYSGQIIWAVSGLETTTYQALICLSLFILLKASGYQAYPKPRGESNQLGFAAAGILLALASFTRPEGPFLTILFYGIAWFDRPRNSKIYTKGLLLGILSFGLLYSPYFLWRLYYYGRLFPNPVYCKGLMDSYFGQLDNNYLHFVWPFLLLTIPAIWQATDKRHYYFWLPSIIYLLLLISADPVVAFANRLFLPAFILLLPLSLKGLGTLLSKYLNNKEQSDYYQFILIILASWVGFLFIPMMSLPNLRYFAKAPQGGQLLREKVSLWLDKNISAPNQVLLADSGLIPYRSSLTFIDSYCLNNREMTQKPDKNMYWQQCIKTFQQKPKVIILTSLVEKGRVIYTPVDACLSNRLKTNKDYVYQTTLQTTDKDLRYRYEIYTALD</sequence>
<feature type="transmembrane region" description="Helical" evidence="1">
    <location>
        <begin position="343"/>
        <end position="363"/>
    </location>
</feature>
<evidence type="ECO:0000313" key="3">
    <source>
        <dbReference type="Proteomes" id="UP000254968"/>
    </source>
</evidence>
<feature type="transmembrane region" description="Helical" evidence="1">
    <location>
        <begin position="7"/>
        <end position="30"/>
    </location>
</feature>
<feature type="transmembrane region" description="Helical" evidence="1">
    <location>
        <begin position="213"/>
        <end position="231"/>
    </location>
</feature>
<feature type="transmembrane region" description="Helical" evidence="1">
    <location>
        <begin position="82"/>
        <end position="101"/>
    </location>
</feature>
<dbReference type="Proteomes" id="UP000254968">
    <property type="component" value="Unassembled WGS sequence"/>
</dbReference>
<keyword evidence="1" id="KW-1133">Transmembrane helix</keyword>
<evidence type="ECO:0000313" key="2">
    <source>
        <dbReference type="EMBL" id="STX28646.1"/>
    </source>
</evidence>